<dbReference type="PROSITE" id="PS50231">
    <property type="entry name" value="RICIN_B_LECTIN"/>
    <property type="match status" value="1"/>
</dbReference>
<keyword evidence="7" id="KW-1185">Reference proteome</keyword>
<feature type="domain" description="Fibronectin type-II" evidence="6">
    <location>
        <begin position="178"/>
        <end position="226"/>
    </location>
</feature>
<feature type="disulfide bond" evidence="4">
    <location>
        <begin position="197"/>
        <end position="224"/>
    </location>
</feature>
<evidence type="ECO:0000256" key="4">
    <source>
        <dbReference type="PROSITE-ProRule" id="PRU00479"/>
    </source>
</evidence>
<sequence length="236" mass="27245">MTYLGRKKKSGNWLAMFISCLLFFLSALHGAVSLVDTSKFLIYNEDHKVCVYVQSATYVTTAACNYETEAQKFRWISRYQLMSISKKLCLGVSSKIDWTPVELYPCDTTSSLQKWECKNDTLFAIHNASLHFNYGNKNEKRIMLYKGSGTWSRWKVHGTKDDLCSRGYEDLFTLKGNSNGAPCVFPFQYATKWYAECTIEGRNDGLLWCSTTRDYNKEKKYGFCPTNCKDFSREKC</sequence>
<dbReference type="GO" id="GO:0032991">
    <property type="term" value="C:protein-containing complex"/>
    <property type="evidence" value="ECO:0007669"/>
    <property type="project" value="TreeGrafter"/>
</dbReference>
<feature type="chain" id="PRO_5026873807" evidence="5">
    <location>
        <begin position="31"/>
        <end position="236"/>
    </location>
</feature>
<proteinExistence type="predicted"/>
<dbReference type="SMART" id="SM00458">
    <property type="entry name" value="RICIN"/>
    <property type="match status" value="1"/>
</dbReference>
<keyword evidence="1 5" id="KW-0732">Signal</keyword>
<dbReference type="RefSeq" id="XP_013914962.1">
    <property type="nucleotide sequence ID" value="XM_014059487.1"/>
</dbReference>
<dbReference type="Proteomes" id="UP000504617">
    <property type="component" value="Unplaced"/>
</dbReference>
<dbReference type="PANTHER" id="PTHR36129:SF1">
    <property type="entry name" value="ORGANIC SOLUTE TRANSPORTER SUBUNIT BETA"/>
    <property type="match status" value="1"/>
</dbReference>
<dbReference type="InterPro" id="IPR000772">
    <property type="entry name" value="Ricin_B_lectin"/>
</dbReference>
<dbReference type="InterPro" id="IPR052678">
    <property type="entry name" value="OST-beta_subunit"/>
</dbReference>
<protein>
    <submittedName>
        <fullName evidence="8">Macrophage mannose receptor 1-like</fullName>
    </submittedName>
</protein>
<dbReference type="GO" id="GO:0015721">
    <property type="term" value="P:bile acid and bile salt transport"/>
    <property type="evidence" value="ECO:0007669"/>
    <property type="project" value="TreeGrafter"/>
</dbReference>
<dbReference type="KEGG" id="tsr:106543453"/>
<gene>
    <name evidence="8" type="primary">LOC106543453</name>
</gene>
<dbReference type="InterPro" id="IPR036943">
    <property type="entry name" value="FN_type2_sf"/>
</dbReference>
<dbReference type="Gene3D" id="2.10.10.10">
    <property type="entry name" value="Fibronectin, type II, collagen-binding"/>
    <property type="match status" value="1"/>
</dbReference>
<evidence type="ECO:0000256" key="5">
    <source>
        <dbReference type="SAM" id="SignalP"/>
    </source>
</evidence>
<dbReference type="InterPro" id="IPR000562">
    <property type="entry name" value="FN_type2_dom"/>
</dbReference>
<keyword evidence="3 4" id="KW-1015">Disulfide bond</keyword>
<dbReference type="PROSITE" id="PS51092">
    <property type="entry name" value="FN2_2"/>
    <property type="match status" value="1"/>
</dbReference>
<name>A0A6I9XM07_9SAUR</name>
<evidence type="ECO:0000256" key="3">
    <source>
        <dbReference type="ARBA" id="ARBA00023157"/>
    </source>
</evidence>
<evidence type="ECO:0000313" key="7">
    <source>
        <dbReference type="Proteomes" id="UP000504617"/>
    </source>
</evidence>
<evidence type="ECO:0000256" key="1">
    <source>
        <dbReference type="ARBA" id="ARBA00022729"/>
    </source>
</evidence>
<dbReference type="SUPFAM" id="SSF57440">
    <property type="entry name" value="Kringle-like"/>
    <property type="match status" value="1"/>
</dbReference>
<dbReference type="Pfam" id="PF00040">
    <property type="entry name" value="fn2"/>
    <property type="match status" value="1"/>
</dbReference>
<evidence type="ECO:0000256" key="2">
    <source>
        <dbReference type="ARBA" id="ARBA00022737"/>
    </source>
</evidence>
<dbReference type="GeneID" id="106543453"/>
<feature type="disulfide bond" evidence="4">
    <location>
        <begin position="183"/>
        <end position="209"/>
    </location>
</feature>
<dbReference type="InterPro" id="IPR013806">
    <property type="entry name" value="Kringle-like"/>
</dbReference>
<evidence type="ECO:0000259" key="6">
    <source>
        <dbReference type="PROSITE" id="PS51092"/>
    </source>
</evidence>
<dbReference type="PROSITE" id="PS00023">
    <property type="entry name" value="FN2_1"/>
    <property type="match status" value="1"/>
</dbReference>
<dbReference type="InterPro" id="IPR035992">
    <property type="entry name" value="Ricin_B-like_lectins"/>
</dbReference>
<dbReference type="FunFam" id="2.10.10.10:FF:000001">
    <property type="entry name" value="Fibronectin 1a isoform 1"/>
    <property type="match status" value="1"/>
</dbReference>
<dbReference type="CDD" id="cd00062">
    <property type="entry name" value="FN2"/>
    <property type="match status" value="1"/>
</dbReference>
<dbReference type="AlphaFoldDB" id="A0A6I9XM07"/>
<reference evidence="8" key="1">
    <citation type="submission" date="2025-08" db="UniProtKB">
        <authorList>
            <consortium name="RefSeq"/>
        </authorList>
    </citation>
    <scope>IDENTIFICATION</scope>
    <source>
        <tissue evidence="8">Skeletal muscle</tissue>
    </source>
</reference>
<feature type="signal peptide" evidence="5">
    <location>
        <begin position="1"/>
        <end position="30"/>
    </location>
</feature>
<accession>A0A6I9XM07</accession>
<dbReference type="FunFam" id="2.80.10.50:FF:000032">
    <property type="entry name" value="macrophage mannose receptor 1"/>
    <property type="match status" value="1"/>
</dbReference>
<dbReference type="Gene3D" id="2.80.10.50">
    <property type="match status" value="1"/>
</dbReference>
<dbReference type="Pfam" id="PF24562">
    <property type="entry name" value="CysR_MRC2_N"/>
    <property type="match status" value="1"/>
</dbReference>
<dbReference type="PROSITE" id="PS51257">
    <property type="entry name" value="PROKAR_LIPOPROTEIN"/>
    <property type="match status" value="1"/>
</dbReference>
<dbReference type="CDD" id="cd23407">
    <property type="entry name" value="beta-trefoil_Ricin_MRC1"/>
    <property type="match status" value="1"/>
</dbReference>
<dbReference type="GO" id="GO:0005886">
    <property type="term" value="C:plasma membrane"/>
    <property type="evidence" value="ECO:0007669"/>
    <property type="project" value="TreeGrafter"/>
</dbReference>
<dbReference type="SMART" id="SM00059">
    <property type="entry name" value="FN2"/>
    <property type="match status" value="1"/>
</dbReference>
<dbReference type="PANTHER" id="PTHR36129">
    <property type="entry name" value="ORGANIC SOLUTE TRANSPORTER SUBUNIT BETA-RELATED"/>
    <property type="match status" value="1"/>
</dbReference>
<evidence type="ECO:0000313" key="8">
    <source>
        <dbReference type="RefSeq" id="XP_013914962.1"/>
    </source>
</evidence>
<dbReference type="PRINTS" id="PR00013">
    <property type="entry name" value="FNTYPEII"/>
</dbReference>
<dbReference type="SUPFAM" id="SSF50370">
    <property type="entry name" value="Ricin B-like lectins"/>
    <property type="match status" value="1"/>
</dbReference>
<organism evidence="7 8">
    <name type="scientific">Thamnophis sirtalis</name>
    <dbReference type="NCBI Taxonomy" id="35019"/>
    <lineage>
        <taxon>Eukaryota</taxon>
        <taxon>Metazoa</taxon>
        <taxon>Chordata</taxon>
        <taxon>Craniata</taxon>
        <taxon>Vertebrata</taxon>
        <taxon>Euteleostomi</taxon>
        <taxon>Lepidosauria</taxon>
        <taxon>Squamata</taxon>
        <taxon>Bifurcata</taxon>
        <taxon>Unidentata</taxon>
        <taxon>Episquamata</taxon>
        <taxon>Toxicofera</taxon>
        <taxon>Serpentes</taxon>
        <taxon>Colubroidea</taxon>
        <taxon>Colubridae</taxon>
        <taxon>Natricinae</taxon>
        <taxon>Thamnophis</taxon>
    </lineage>
</organism>
<dbReference type="OrthoDB" id="5858677at2759"/>
<keyword evidence="2" id="KW-0677">Repeat</keyword>